<dbReference type="STRING" id="1220924.W2RSM1"/>
<dbReference type="PANTHER" id="PTHR13789:SF316">
    <property type="entry name" value="FAD-BINDING DOMAIN-CONTAINING PROTEIN"/>
    <property type="match status" value="1"/>
</dbReference>
<dbReference type="RefSeq" id="XP_008718291.1">
    <property type="nucleotide sequence ID" value="XM_008720069.1"/>
</dbReference>
<sequence length="440" mass="47385">MATTTTTTAAASTTTTTITPQTPTRIAIIGAGLAGLSLALFLHRLPHTTVTILEARPSTAPDGGYLALAPNALHVLDQLGLYETLLPHGCAYEELTMYSARTLAPLAGVLNGSYALYGYPALRIERHVVRRTLVQAVQGVGIKVGFGVKVVGVREEGRAVKVVVLAAGENKEQEQEFDVVVGADGIHSRVRRLISSVEPTFSGMGGVGGGRLRRSQIGDDLRLPCLLMGKANSFMMMPTAADGQTVSCFATVEMEARSREGWAQAGEDKAGLKKMLVDRHCGEGSEWPDVVQQACRESEAESLTIWPFFNAPVLESWTTKSSRVILVGDAAHAMPPTGGQGAGQAFEDVASLATVFATCSADGDSFDEGVRAWQTRRQERVRKIKAFTSTNADMRRASPSSFQQILREWLVWAVLLWKGKDAGLGWIYSHREEGPKVAED</sequence>
<evidence type="ECO:0000259" key="6">
    <source>
        <dbReference type="Pfam" id="PF01494"/>
    </source>
</evidence>
<dbReference type="InterPro" id="IPR036188">
    <property type="entry name" value="FAD/NAD-bd_sf"/>
</dbReference>
<dbReference type="EMBL" id="KB822721">
    <property type="protein sequence ID" value="ETN39506.1"/>
    <property type="molecule type" value="Genomic_DNA"/>
</dbReference>
<evidence type="ECO:0000256" key="2">
    <source>
        <dbReference type="ARBA" id="ARBA00022630"/>
    </source>
</evidence>
<dbReference type="AlphaFoldDB" id="W2RSM1"/>
<dbReference type="HOGENOM" id="CLU_009665_19_5_1"/>
<dbReference type="Proteomes" id="UP000030752">
    <property type="component" value="Unassembled WGS sequence"/>
</dbReference>
<evidence type="ECO:0000313" key="7">
    <source>
        <dbReference type="EMBL" id="ETN39506.1"/>
    </source>
</evidence>
<keyword evidence="4" id="KW-0560">Oxidoreductase</keyword>
<keyword evidence="5" id="KW-0503">Monooxygenase</keyword>
<dbReference type="GO" id="GO:0071949">
    <property type="term" value="F:FAD binding"/>
    <property type="evidence" value="ECO:0007669"/>
    <property type="project" value="InterPro"/>
</dbReference>
<proteinExistence type="inferred from homology"/>
<dbReference type="PANTHER" id="PTHR13789">
    <property type="entry name" value="MONOOXYGENASE"/>
    <property type="match status" value="1"/>
</dbReference>
<dbReference type="GO" id="GO:0004497">
    <property type="term" value="F:monooxygenase activity"/>
    <property type="evidence" value="ECO:0007669"/>
    <property type="project" value="UniProtKB-KW"/>
</dbReference>
<evidence type="ECO:0000313" key="8">
    <source>
        <dbReference type="Proteomes" id="UP000030752"/>
    </source>
</evidence>
<dbReference type="VEuPathDB" id="FungiDB:HMPREF1541_05732"/>
<keyword evidence="8" id="KW-1185">Reference proteome</keyword>
<dbReference type="InterPro" id="IPR002938">
    <property type="entry name" value="FAD-bd"/>
</dbReference>
<feature type="domain" description="FAD-binding" evidence="6">
    <location>
        <begin position="24"/>
        <end position="385"/>
    </location>
</feature>
<dbReference type="InterPro" id="IPR050493">
    <property type="entry name" value="FAD-dep_Monooxygenase_BioMet"/>
</dbReference>
<keyword evidence="2" id="KW-0285">Flavoprotein</keyword>
<protein>
    <recommendedName>
        <fullName evidence="6">FAD-binding domain-containing protein</fullName>
    </recommendedName>
</protein>
<keyword evidence="3" id="KW-0274">FAD</keyword>
<dbReference type="eggNOG" id="KOG2614">
    <property type="taxonomic scope" value="Eukaryota"/>
</dbReference>
<dbReference type="PRINTS" id="PR00420">
    <property type="entry name" value="RNGMNOXGNASE"/>
</dbReference>
<dbReference type="InParanoid" id="W2RSM1"/>
<accession>W2RSM1</accession>
<dbReference type="Gene3D" id="3.50.50.60">
    <property type="entry name" value="FAD/NAD(P)-binding domain"/>
    <property type="match status" value="1"/>
</dbReference>
<gene>
    <name evidence="7" type="ORF">HMPREF1541_05732</name>
</gene>
<dbReference type="SUPFAM" id="SSF51905">
    <property type="entry name" value="FAD/NAD(P)-binding domain"/>
    <property type="match status" value="1"/>
</dbReference>
<reference evidence="7 8" key="1">
    <citation type="submission" date="2013-03" db="EMBL/GenBank/DDBJ databases">
        <title>The Genome Sequence of Phialophora europaea CBS 101466.</title>
        <authorList>
            <consortium name="The Broad Institute Genomics Platform"/>
            <person name="Cuomo C."/>
            <person name="de Hoog S."/>
            <person name="Gorbushina A."/>
            <person name="Walker B."/>
            <person name="Young S.K."/>
            <person name="Zeng Q."/>
            <person name="Gargeya S."/>
            <person name="Fitzgerald M."/>
            <person name="Haas B."/>
            <person name="Abouelleil A."/>
            <person name="Allen A.W."/>
            <person name="Alvarado L."/>
            <person name="Arachchi H.M."/>
            <person name="Berlin A.M."/>
            <person name="Chapman S.B."/>
            <person name="Gainer-Dewar J."/>
            <person name="Goldberg J."/>
            <person name="Griggs A."/>
            <person name="Gujja S."/>
            <person name="Hansen M."/>
            <person name="Howarth C."/>
            <person name="Imamovic A."/>
            <person name="Ireland A."/>
            <person name="Larimer J."/>
            <person name="McCowan C."/>
            <person name="Murphy C."/>
            <person name="Pearson M."/>
            <person name="Poon T.W."/>
            <person name="Priest M."/>
            <person name="Roberts A."/>
            <person name="Saif S."/>
            <person name="Shea T."/>
            <person name="Sisk P."/>
            <person name="Sykes S."/>
            <person name="Wortman J."/>
            <person name="Nusbaum C."/>
            <person name="Birren B."/>
        </authorList>
    </citation>
    <scope>NUCLEOTIDE SEQUENCE [LARGE SCALE GENOMIC DNA]</scope>
    <source>
        <strain evidence="7 8">CBS 101466</strain>
    </source>
</reference>
<name>W2RSM1_CYPE1</name>
<dbReference type="GeneID" id="19973071"/>
<comment type="similarity">
    <text evidence="1">Belongs to the paxM FAD-dependent monooxygenase family.</text>
</comment>
<dbReference type="OrthoDB" id="16820at2759"/>
<organism evidence="7 8">
    <name type="scientific">Cyphellophora europaea (strain CBS 101466)</name>
    <name type="common">Phialophora europaea</name>
    <dbReference type="NCBI Taxonomy" id="1220924"/>
    <lineage>
        <taxon>Eukaryota</taxon>
        <taxon>Fungi</taxon>
        <taxon>Dikarya</taxon>
        <taxon>Ascomycota</taxon>
        <taxon>Pezizomycotina</taxon>
        <taxon>Eurotiomycetes</taxon>
        <taxon>Chaetothyriomycetidae</taxon>
        <taxon>Chaetothyriales</taxon>
        <taxon>Cyphellophoraceae</taxon>
        <taxon>Cyphellophora</taxon>
    </lineage>
</organism>
<evidence type="ECO:0000256" key="3">
    <source>
        <dbReference type="ARBA" id="ARBA00022827"/>
    </source>
</evidence>
<evidence type="ECO:0000256" key="1">
    <source>
        <dbReference type="ARBA" id="ARBA00007992"/>
    </source>
</evidence>
<evidence type="ECO:0000256" key="5">
    <source>
        <dbReference type="ARBA" id="ARBA00023033"/>
    </source>
</evidence>
<dbReference type="Pfam" id="PF01494">
    <property type="entry name" value="FAD_binding_3"/>
    <property type="match status" value="1"/>
</dbReference>
<evidence type="ECO:0000256" key="4">
    <source>
        <dbReference type="ARBA" id="ARBA00023002"/>
    </source>
</evidence>